<gene>
    <name evidence="3" type="ORF">ACFQIC_05235</name>
</gene>
<accession>A0ABW2EFY8</accession>
<feature type="region of interest" description="Disordered" evidence="1">
    <location>
        <begin position="1"/>
        <end position="20"/>
    </location>
</feature>
<dbReference type="SUPFAM" id="SSF81606">
    <property type="entry name" value="PP2C-like"/>
    <property type="match status" value="1"/>
</dbReference>
<dbReference type="PANTHER" id="PTHR13832:SF860">
    <property type="entry name" value="PROTEIN PHOSPHATASE PHPP"/>
    <property type="match status" value="1"/>
</dbReference>
<dbReference type="InterPro" id="IPR015655">
    <property type="entry name" value="PP2C"/>
</dbReference>
<dbReference type="InterPro" id="IPR036457">
    <property type="entry name" value="PPM-type-like_dom_sf"/>
</dbReference>
<dbReference type="RefSeq" id="WP_204707867.1">
    <property type="nucleotide sequence ID" value="NZ_JBHSZV010000013.1"/>
</dbReference>
<dbReference type="Proteomes" id="UP001596410">
    <property type="component" value="Unassembled WGS sequence"/>
</dbReference>
<dbReference type="PROSITE" id="PS51746">
    <property type="entry name" value="PPM_2"/>
    <property type="match status" value="1"/>
</dbReference>
<dbReference type="EMBL" id="JBHSZV010000013">
    <property type="protein sequence ID" value="MFC7061260.1"/>
    <property type="molecule type" value="Genomic_DNA"/>
</dbReference>
<dbReference type="PANTHER" id="PTHR13832">
    <property type="entry name" value="PROTEIN PHOSPHATASE 2C"/>
    <property type="match status" value="1"/>
</dbReference>
<evidence type="ECO:0000313" key="3">
    <source>
        <dbReference type="EMBL" id="MFC7061260.1"/>
    </source>
</evidence>
<sequence>MIGSFLSNQGKVRNHNEDAGGVYKNEEGQILAVVADGMGGHQAGDVASQLAVSTLHNKWDETSMIETPEIAEKWLEEAITEVNQVILQHSREHEECRGMGTTVVVTICSNQFASVGHIGDSRVYLANSYGFKRVTEDHSLVNELVRSGQISEEQAEHHPRKNILLKALGTDEHISPDIVTLDFEHDNRLMLCSDGLTNKIEEYELEKILDYSGDWVDYNQSLVDLANDRGGEDNITVAIVHHSDPDTKEGVD</sequence>
<dbReference type="InterPro" id="IPR001932">
    <property type="entry name" value="PPM-type_phosphatase-like_dom"/>
</dbReference>
<dbReference type="SMART" id="SM00331">
    <property type="entry name" value="PP2C_SIG"/>
    <property type="match status" value="1"/>
</dbReference>
<dbReference type="Gene3D" id="3.60.40.10">
    <property type="entry name" value="PPM-type phosphatase domain"/>
    <property type="match status" value="1"/>
</dbReference>
<keyword evidence="4" id="KW-1185">Reference proteome</keyword>
<protein>
    <submittedName>
        <fullName evidence="3">Stp1/IreP family PP2C-type Ser/Thr phosphatase</fullName>
    </submittedName>
</protein>
<feature type="compositionally biased region" description="Polar residues" evidence="1">
    <location>
        <begin position="1"/>
        <end position="11"/>
    </location>
</feature>
<reference evidence="4" key="1">
    <citation type="journal article" date="2019" name="Int. J. Syst. Evol. Microbiol.">
        <title>The Global Catalogue of Microorganisms (GCM) 10K type strain sequencing project: providing services to taxonomists for standard genome sequencing and annotation.</title>
        <authorList>
            <consortium name="The Broad Institute Genomics Platform"/>
            <consortium name="The Broad Institute Genome Sequencing Center for Infectious Disease"/>
            <person name="Wu L."/>
            <person name="Ma J."/>
        </authorList>
    </citation>
    <scope>NUCLEOTIDE SEQUENCE [LARGE SCALE GENOMIC DNA]</scope>
    <source>
        <strain evidence="4">CGMCC 4.1621</strain>
    </source>
</reference>
<comment type="caution">
    <text evidence="3">The sequence shown here is derived from an EMBL/GenBank/DDBJ whole genome shotgun (WGS) entry which is preliminary data.</text>
</comment>
<dbReference type="Pfam" id="PF13672">
    <property type="entry name" value="PP2C_2"/>
    <property type="match status" value="1"/>
</dbReference>
<feature type="domain" description="PPM-type phosphatase" evidence="2">
    <location>
        <begin position="2"/>
        <end position="242"/>
    </location>
</feature>
<organism evidence="3 4">
    <name type="scientific">Halobacillus seohaensis</name>
    <dbReference type="NCBI Taxonomy" id="447421"/>
    <lineage>
        <taxon>Bacteria</taxon>
        <taxon>Bacillati</taxon>
        <taxon>Bacillota</taxon>
        <taxon>Bacilli</taxon>
        <taxon>Bacillales</taxon>
        <taxon>Bacillaceae</taxon>
        <taxon>Halobacillus</taxon>
    </lineage>
</organism>
<dbReference type="NCBIfam" id="NF033484">
    <property type="entry name" value="Stp1_PP2C_phos"/>
    <property type="match status" value="1"/>
</dbReference>
<dbReference type="SMART" id="SM00332">
    <property type="entry name" value="PP2Cc"/>
    <property type="match status" value="1"/>
</dbReference>
<evidence type="ECO:0000313" key="4">
    <source>
        <dbReference type="Proteomes" id="UP001596410"/>
    </source>
</evidence>
<evidence type="ECO:0000259" key="2">
    <source>
        <dbReference type="PROSITE" id="PS51746"/>
    </source>
</evidence>
<proteinExistence type="predicted"/>
<dbReference type="CDD" id="cd00143">
    <property type="entry name" value="PP2Cc"/>
    <property type="match status" value="1"/>
</dbReference>
<name>A0ABW2EFY8_9BACI</name>
<evidence type="ECO:0000256" key="1">
    <source>
        <dbReference type="SAM" id="MobiDB-lite"/>
    </source>
</evidence>